<comment type="caution">
    <text evidence="2">The sequence shown here is derived from an EMBL/GenBank/DDBJ whole genome shotgun (WGS) entry which is preliminary data.</text>
</comment>
<feature type="transmembrane region" description="Helical" evidence="1">
    <location>
        <begin position="20"/>
        <end position="43"/>
    </location>
</feature>
<gene>
    <name evidence="2" type="ORF">HCA78_12895</name>
</gene>
<evidence type="ECO:0000313" key="2">
    <source>
        <dbReference type="EMBL" id="MBC2004674.1"/>
    </source>
</evidence>
<evidence type="ECO:0000313" key="3">
    <source>
        <dbReference type="Proteomes" id="UP000546806"/>
    </source>
</evidence>
<sequence>MRKLKMFFFADDEPFTFSDIAAMIAFSAFTAFAVLLILVITIVNL</sequence>
<keyword evidence="1" id="KW-0812">Transmembrane</keyword>
<keyword evidence="1" id="KW-0472">Membrane</keyword>
<keyword evidence="1" id="KW-1133">Transmembrane helix</keyword>
<proteinExistence type="predicted"/>
<name>A0A842CXH7_9LIST</name>
<dbReference type="Proteomes" id="UP000546806">
    <property type="component" value="Unassembled WGS sequence"/>
</dbReference>
<organism evidence="2 3">
    <name type="scientific">Listeria booriae</name>
    <dbReference type="NCBI Taxonomy" id="1552123"/>
    <lineage>
        <taxon>Bacteria</taxon>
        <taxon>Bacillati</taxon>
        <taxon>Bacillota</taxon>
        <taxon>Bacilli</taxon>
        <taxon>Bacillales</taxon>
        <taxon>Listeriaceae</taxon>
        <taxon>Listeria</taxon>
    </lineage>
</organism>
<reference evidence="2 3" key="1">
    <citation type="submission" date="2020-03" db="EMBL/GenBank/DDBJ databases">
        <title>Soil Listeria distribution.</title>
        <authorList>
            <person name="Liao J."/>
            <person name="Wiedmann M."/>
        </authorList>
    </citation>
    <scope>NUCLEOTIDE SEQUENCE [LARGE SCALE GENOMIC DNA]</scope>
    <source>
        <strain evidence="2 3">FSL L7-0435</strain>
    </source>
</reference>
<dbReference type="EMBL" id="JAARWW010000005">
    <property type="protein sequence ID" value="MBC2004674.1"/>
    <property type="molecule type" value="Genomic_DNA"/>
</dbReference>
<dbReference type="RefSeq" id="WP_185533682.1">
    <property type="nucleotide sequence ID" value="NZ_JAARWW010000005.1"/>
</dbReference>
<accession>A0A842CXH7</accession>
<dbReference type="AlphaFoldDB" id="A0A842CXH7"/>
<evidence type="ECO:0000256" key="1">
    <source>
        <dbReference type="SAM" id="Phobius"/>
    </source>
</evidence>
<protein>
    <submittedName>
        <fullName evidence="2">Uncharacterized protein</fullName>
    </submittedName>
</protein>